<comment type="similarity">
    <text evidence="2">Belongs to the mitochondrion-specific ribosomal protein mL43 family.</text>
</comment>
<dbReference type="Proteomes" id="UP001634394">
    <property type="component" value="Unassembled WGS sequence"/>
</dbReference>
<keyword evidence="9" id="KW-1185">Reference proteome</keyword>
<dbReference type="InterPro" id="IPR036249">
    <property type="entry name" value="Thioredoxin-like_sf"/>
</dbReference>
<comment type="caution">
    <text evidence="8">The sequence shown here is derived from an EMBL/GenBank/DDBJ whole genome shotgun (WGS) entry which is preliminary data.</text>
</comment>
<reference evidence="8 9" key="1">
    <citation type="submission" date="2024-11" db="EMBL/GenBank/DDBJ databases">
        <title>Chromosome-level genome assembly of the freshwater bivalve Anodonta woodiana.</title>
        <authorList>
            <person name="Chen X."/>
        </authorList>
    </citation>
    <scope>NUCLEOTIDE SEQUENCE [LARGE SCALE GENOMIC DNA]</scope>
    <source>
        <strain evidence="8">MN2024</strain>
        <tissue evidence="8">Gills</tissue>
    </source>
</reference>
<proteinExistence type="inferred from homology"/>
<comment type="subcellular location">
    <subcellularLocation>
        <location evidence="1">Mitochondrion</location>
    </subcellularLocation>
</comment>
<evidence type="ECO:0000256" key="1">
    <source>
        <dbReference type="ARBA" id="ARBA00004173"/>
    </source>
</evidence>
<evidence type="ECO:0000256" key="5">
    <source>
        <dbReference type="ARBA" id="ARBA00023274"/>
    </source>
</evidence>
<dbReference type="InterPro" id="IPR039927">
    <property type="entry name" value="Ribosomal_mL43"/>
</dbReference>
<protein>
    <recommendedName>
        <fullName evidence="6">Large ribosomal subunit protein mL43</fullName>
    </recommendedName>
</protein>
<dbReference type="AlphaFoldDB" id="A0ABD3VQ71"/>
<evidence type="ECO:0000313" key="8">
    <source>
        <dbReference type="EMBL" id="KAL3863193.1"/>
    </source>
</evidence>
<keyword evidence="3" id="KW-0689">Ribosomal protein</keyword>
<dbReference type="Pfam" id="PF05047">
    <property type="entry name" value="L51_S25_CI-B8"/>
    <property type="match status" value="1"/>
</dbReference>
<organism evidence="8 9">
    <name type="scientific">Sinanodonta woodiana</name>
    <name type="common">Chinese pond mussel</name>
    <name type="synonym">Anodonta woodiana</name>
    <dbReference type="NCBI Taxonomy" id="1069815"/>
    <lineage>
        <taxon>Eukaryota</taxon>
        <taxon>Metazoa</taxon>
        <taxon>Spiralia</taxon>
        <taxon>Lophotrochozoa</taxon>
        <taxon>Mollusca</taxon>
        <taxon>Bivalvia</taxon>
        <taxon>Autobranchia</taxon>
        <taxon>Heteroconchia</taxon>
        <taxon>Palaeoheterodonta</taxon>
        <taxon>Unionida</taxon>
        <taxon>Unionoidea</taxon>
        <taxon>Unionidae</taxon>
        <taxon>Unioninae</taxon>
        <taxon>Sinanodonta</taxon>
    </lineage>
</organism>
<dbReference type="Gene3D" id="3.40.30.10">
    <property type="entry name" value="Glutaredoxin"/>
    <property type="match status" value="1"/>
</dbReference>
<evidence type="ECO:0000259" key="7">
    <source>
        <dbReference type="SMART" id="SM00916"/>
    </source>
</evidence>
<keyword evidence="5" id="KW-0687">Ribonucleoprotein</keyword>
<accession>A0ABD3VQ71</accession>
<evidence type="ECO:0000256" key="3">
    <source>
        <dbReference type="ARBA" id="ARBA00022980"/>
    </source>
</evidence>
<dbReference type="GO" id="GO:0005739">
    <property type="term" value="C:mitochondrion"/>
    <property type="evidence" value="ECO:0007669"/>
    <property type="project" value="UniProtKB-SubCell"/>
</dbReference>
<evidence type="ECO:0000256" key="2">
    <source>
        <dbReference type="ARBA" id="ARBA00006073"/>
    </source>
</evidence>
<dbReference type="GO" id="GO:1990904">
    <property type="term" value="C:ribonucleoprotein complex"/>
    <property type="evidence" value="ECO:0007669"/>
    <property type="project" value="UniProtKB-KW"/>
</dbReference>
<dbReference type="SUPFAM" id="SSF52833">
    <property type="entry name" value="Thioredoxin-like"/>
    <property type="match status" value="1"/>
</dbReference>
<dbReference type="InterPro" id="IPR007741">
    <property type="entry name" value="Ribosomal_mL43/mS25/NADH_DH"/>
</dbReference>
<dbReference type="PANTHER" id="PTHR21396">
    <property type="entry name" value="39S RIBOSOMAL PROTEIN L43"/>
    <property type="match status" value="1"/>
</dbReference>
<evidence type="ECO:0000256" key="6">
    <source>
        <dbReference type="ARBA" id="ARBA00035188"/>
    </source>
</evidence>
<feature type="domain" description="Ribosomal protein/NADH dehydrogenase" evidence="7">
    <location>
        <begin position="35"/>
        <end position="108"/>
    </location>
</feature>
<sequence length="179" mass="20589">MSSRLIPSDFVKNVMQNGIGRYICQLQRVTIEFCKSNGSSRGTRDFIENYLLDFAKSNPGIVLYLKPRRHRHPHLCAEYLNGYKESVPVADMSKDEVAQWLGILRGRTGVQIVRLRKPWHTDNPSTQGIWHPFMFKDPSINTKPFAKKLPAYKSDNMSATEYLLQLKQEQLKITKGDSC</sequence>
<evidence type="ECO:0000313" key="9">
    <source>
        <dbReference type="Proteomes" id="UP001634394"/>
    </source>
</evidence>
<gene>
    <name evidence="8" type="ORF">ACJMK2_004960</name>
</gene>
<dbReference type="SMART" id="SM00916">
    <property type="entry name" value="L51_S25_CI-B8"/>
    <property type="match status" value="1"/>
</dbReference>
<dbReference type="EMBL" id="JBJQND010000010">
    <property type="protein sequence ID" value="KAL3863193.1"/>
    <property type="molecule type" value="Genomic_DNA"/>
</dbReference>
<name>A0ABD3VQ71_SINWO</name>
<dbReference type="GO" id="GO:0005840">
    <property type="term" value="C:ribosome"/>
    <property type="evidence" value="ECO:0007669"/>
    <property type="project" value="UniProtKB-KW"/>
</dbReference>
<evidence type="ECO:0000256" key="4">
    <source>
        <dbReference type="ARBA" id="ARBA00023128"/>
    </source>
</evidence>
<keyword evidence="4" id="KW-0496">Mitochondrion</keyword>
<dbReference type="PANTHER" id="PTHR21396:SF2">
    <property type="entry name" value="LARGE RIBOSOMAL SUBUNIT PROTEIN ML43"/>
    <property type="match status" value="1"/>
</dbReference>